<comment type="caution">
    <text evidence="1">The sequence shown here is derived from an EMBL/GenBank/DDBJ whole genome shotgun (WGS) entry which is preliminary data.</text>
</comment>
<evidence type="ECO:0000313" key="2">
    <source>
        <dbReference type="Proteomes" id="UP001415857"/>
    </source>
</evidence>
<accession>A0AAP0R883</accession>
<dbReference type="EMBL" id="JBBPBK010000015">
    <property type="protein sequence ID" value="KAK9269431.1"/>
    <property type="molecule type" value="Genomic_DNA"/>
</dbReference>
<keyword evidence="2" id="KW-1185">Reference proteome</keyword>
<proteinExistence type="predicted"/>
<dbReference type="Proteomes" id="UP001415857">
    <property type="component" value="Unassembled WGS sequence"/>
</dbReference>
<evidence type="ECO:0000313" key="1">
    <source>
        <dbReference type="EMBL" id="KAK9269431.1"/>
    </source>
</evidence>
<dbReference type="AlphaFoldDB" id="A0AAP0R883"/>
<name>A0AAP0R883_LIQFO</name>
<gene>
    <name evidence="1" type="ORF">L1049_001204</name>
</gene>
<sequence>MDTNQEAEETFDGIKLKWTLRTIQKNNMHENYMFELSFHRKYVHKIHSSYIPYVVKEAEKIKLKIRERNLYTNQFYNGE</sequence>
<organism evidence="1 2">
    <name type="scientific">Liquidambar formosana</name>
    <name type="common">Formosan gum</name>
    <dbReference type="NCBI Taxonomy" id="63359"/>
    <lineage>
        <taxon>Eukaryota</taxon>
        <taxon>Viridiplantae</taxon>
        <taxon>Streptophyta</taxon>
        <taxon>Embryophyta</taxon>
        <taxon>Tracheophyta</taxon>
        <taxon>Spermatophyta</taxon>
        <taxon>Magnoliopsida</taxon>
        <taxon>eudicotyledons</taxon>
        <taxon>Gunneridae</taxon>
        <taxon>Pentapetalae</taxon>
        <taxon>Saxifragales</taxon>
        <taxon>Altingiaceae</taxon>
        <taxon>Liquidambar</taxon>
    </lineage>
</organism>
<protein>
    <submittedName>
        <fullName evidence="1">Uncharacterized protein</fullName>
    </submittedName>
</protein>
<reference evidence="1 2" key="1">
    <citation type="journal article" date="2024" name="Plant J.">
        <title>Genome sequences and population genomics reveal climatic adaptation and genomic divergence between two closely related sweetgum species.</title>
        <authorList>
            <person name="Xu W.Q."/>
            <person name="Ren C.Q."/>
            <person name="Zhang X.Y."/>
            <person name="Comes H.P."/>
            <person name="Liu X.H."/>
            <person name="Li Y.G."/>
            <person name="Kettle C.J."/>
            <person name="Jalonen R."/>
            <person name="Gaisberger H."/>
            <person name="Ma Y.Z."/>
            <person name="Qiu Y.X."/>
        </authorList>
    </citation>
    <scope>NUCLEOTIDE SEQUENCE [LARGE SCALE GENOMIC DNA]</scope>
    <source>
        <strain evidence="1">Hangzhou</strain>
    </source>
</reference>